<organism evidence="1 2">
    <name type="scientific">Staurois parvus</name>
    <dbReference type="NCBI Taxonomy" id="386267"/>
    <lineage>
        <taxon>Eukaryota</taxon>
        <taxon>Metazoa</taxon>
        <taxon>Chordata</taxon>
        <taxon>Craniata</taxon>
        <taxon>Vertebrata</taxon>
        <taxon>Euteleostomi</taxon>
        <taxon>Amphibia</taxon>
        <taxon>Batrachia</taxon>
        <taxon>Anura</taxon>
        <taxon>Neobatrachia</taxon>
        <taxon>Ranoidea</taxon>
        <taxon>Ranidae</taxon>
        <taxon>Staurois</taxon>
    </lineage>
</organism>
<proteinExistence type="predicted"/>
<evidence type="ECO:0000313" key="1">
    <source>
        <dbReference type="EMBL" id="CAI9542970.1"/>
    </source>
</evidence>
<comment type="caution">
    <text evidence="1">The sequence shown here is derived from an EMBL/GenBank/DDBJ whole genome shotgun (WGS) entry which is preliminary data.</text>
</comment>
<reference evidence="1" key="1">
    <citation type="submission" date="2023-05" db="EMBL/GenBank/DDBJ databases">
        <authorList>
            <person name="Stuckert A."/>
        </authorList>
    </citation>
    <scope>NUCLEOTIDE SEQUENCE</scope>
</reference>
<evidence type="ECO:0000313" key="2">
    <source>
        <dbReference type="Proteomes" id="UP001162483"/>
    </source>
</evidence>
<keyword evidence="2" id="KW-1185">Reference proteome</keyword>
<accession>A0ABN9B5Z0</accession>
<protein>
    <submittedName>
        <fullName evidence="1">Uncharacterized protein</fullName>
    </submittedName>
</protein>
<sequence>VSPHPAFTISGLPGPCIHYIWSPQTLHSLYPLSPDPTFTISGLPGPCIHYIWFPRTLHSLYPVSPDPAFTISDLLQYTQNGNAPSQREKNSLAIHAKLSKCRVES</sequence>
<dbReference type="EMBL" id="CATNWA010002469">
    <property type="protein sequence ID" value="CAI9542970.1"/>
    <property type="molecule type" value="Genomic_DNA"/>
</dbReference>
<dbReference type="Proteomes" id="UP001162483">
    <property type="component" value="Unassembled WGS sequence"/>
</dbReference>
<name>A0ABN9B5Z0_9NEOB</name>
<feature type="non-terminal residue" evidence="1">
    <location>
        <position position="1"/>
    </location>
</feature>
<gene>
    <name evidence="1" type="ORF">SPARVUS_LOCUS2187826</name>
</gene>